<feature type="coiled-coil region" evidence="1">
    <location>
        <begin position="114"/>
        <end position="182"/>
    </location>
</feature>
<evidence type="ECO:0000313" key="3">
    <source>
        <dbReference type="EMBL" id="KAG1901715.1"/>
    </source>
</evidence>
<accession>A0AAD4E8V4</accession>
<name>A0AAD4E8V4_9AGAM</name>
<feature type="region of interest" description="Disordered" evidence="2">
    <location>
        <begin position="351"/>
        <end position="461"/>
    </location>
</feature>
<dbReference type="Proteomes" id="UP001195769">
    <property type="component" value="Unassembled WGS sequence"/>
</dbReference>
<sequence>MVSQSFYAAKRIQAPPRSRPKVTLSKEARAALKFQRTEKSRQFKDALDLAWGQIDDVTTTIAATHRKSFRRVQHDLYMGRGSLRSKHSKPSVWNAFCWKKSQEAKKENCNGHGKEALQSLVRDHKDEYDALTQEEQQELLQEFADQKETKVSGLRVSTKSKINDITQTLKAVENELNSLNSRTGAEVMLYMTRGTTDLPLRAITFTTPGVNHFMDSVIGIDTQDFLSKMEGFAIQGIQGAASNHQKEVSKVRGDIRAIITQKLRKVTGESNARMQWADYFRNVVNRYQVAIKGWPEHIPFTNLSSVTNALPDLHTLLDCWKSGDTRWEVLNDEELEQLRRERNEKIDSGDIIESRRRTRSDKGKKRVRHAIADPRCSKKHKSAETIESSDDEDTQSHGRTPDGSEDVNTTPNANSNSNTTGCTAGRTPDGSEDVSTTPNANSNSNTTGCTAGQTPDGSKDVSTTLLRRVSRADWDDLTATITTVISRAESPRSTSTEERKLRTLAEASDDSELQAEGVSSPSEGTDLMSSR</sequence>
<keyword evidence="1" id="KW-0175">Coiled coil</keyword>
<proteinExistence type="predicted"/>
<dbReference type="RefSeq" id="XP_041227290.1">
    <property type="nucleotide sequence ID" value="XM_041374934.1"/>
</dbReference>
<protein>
    <submittedName>
        <fullName evidence="3">Uncharacterized protein</fullName>
    </submittedName>
</protein>
<evidence type="ECO:0000256" key="2">
    <source>
        <dbReference type="SAM" id="MobiDB-lite"/>
    </source>
</evidence>
<organism evidence="3 4">
    <name type="scientific">Suillus fuscotomentosus</name>
    <dbReference type="NCBI Taxonomy" id="1912939"/>
    <lineage>
        <taxon>Eukaryota</taxon>
        <taxon>Fungi</taxon>
        <taxon>Dikarya</taxon>
        <taxon>Basidiomycota</taxon>
        <taxon>Agaricomycotina</taxon>
        <taxon>Agaricomycetes</taxon>
        <taxon>Agaricomycetidae</taxon>
        <taxon>Boletales</taxon>
        <taxon>Suillineae</taxon>
        <taxon>Suillaceae</taxon>
        <taxon>Suillus</taxon>
    </lineage>
</organism>
<evidence type="ECO:0000313" key="4">
    <source>
        <dbReference type="Proteomes" id="UP001195769"/>
    </source>
</evidence>
<feature type="compositionally biased region" description="Basic residues" evidence="2">
    <location>
        <begin position="356"/>
        <end position="369"/>
    </location>
</feature>
<evidence type="ECO:0000256" key="1">
    <source>
        <dbReference type="SAM" id="Coils"/>
    </source>
</evidence>
<feature type="compositionally biased region" description="Low complexity" evidence="2">
    <location>
        <begin position="408"/>
        <end position="420"/>
    </location>
</feature>
<comment type="caution">
    <text evidence="3">The sequence shown here is derived from an EMBL/GenBank/DDBJ whole genome shotgun (WGS) entry which is preliminary data.</text>
</comment>
<feature type="region of interest" description="Disordered" evidence="2">
    <location>
        <begin position="487"/>
        <end position="531"/>
    </location>
</feature>
<feature type="compositionally biased region" description="Polar residues" evidence="2">
    <location>
        <begin position="517"/>
        <end position="531"/>
    </location>
</feature>
<feature type="compositionally biased region" description="Low complexity" evidence="2">
    <location>
        <begin position="435"/>
        <end position="447"/>
    </location>
</feature>
<dbReference type="EMBL" id="JABBWK010000020">
    <property type="protein sequence ID" value="KAG1901715.1"/>
    <property type="molecule type" value="Genomic_DNA"/>
</dbReference>
<keyword evidence="4" id="KW-1185">Reference proteome</keyword>
<dbReference type="GeneID" id="64669232"/>
<dbReference type="AlphaFoldDB" id="A0AAD4E8V4"/>
<gene>
    <name evidence="3" type="ORF">F5891DRAFT_950193</name>
</gene>
<reference evidence="3" key="1">
    <citation type="journal article" date="2020" name="New Phytol.">
        <title>Comparative genomics reveals dynamic genome evolution in host specialist ectomycorrhizal fungi.</title>
        <authorList>
            <person name="Lofgren L.A."/>
            <person name="Nguyen N.H."/>
            <person name="Vilgalys R."/>
            <person name="Ruytinx J."/>
            <person name="Liao H.L."/>
            <person name="Branco S."/>
            <person name="Kuo A."/>
            <person name="LaButti K."/>
            <person name="Lipzen A."/>
            <person name="Andreopoulos W."/>
            <person name="Pangilinan J."/>
            <person name="Riley R."/>
            <person name="Hundley H."/>
            <person name="Na H."/>
            <person name="Barry K."/>
            <person name="Grigoriev I.V."/>
            <person name="Stajich J.E."/>
            <person name="Kennedy P.G."/>
        </authorList>
    </citation>
    <scope>NUCLEOTIDE SEQUENCE</scope>
    <source>
        <strain evidence="3">FC203</strain>
    </source>
</reference>
<feature type="compositionally biased region" description="Polar residues" evidence="2">
    <location>
        <begin position="448"/>
        <end position="461"/>
    </location>
</feature>